<dbReference type="GO" id="GO:0030655">
    <property type="term" value="P:beta-lactam antibiotic catabolic process"/>
    <property type="evidence" value="ECO:0007669"/>
    <property type="project" value="InterPro"/>
</dbReference>
<dbReference type="SUPFAM" id="SSF56601">
    <property type="entry name" value="beta-lactamase/transpeptidase-like"/>
    <property type="match status" value="1"/>
</dbReference>
<dbReference type="RefSeq" id="WP_188633924.1">
    <property type="nucleotide sequence ID" value="NZ_BMNQ01000061.1"/>
</dbReference>
<sequence length="260" mass="28762">MNQHQFETDIHKLISDVASPIGLVIKEDEYSINVHANMTMPAASVIKIPIIMEAFRQAECGNLKLSESLDIPADTKVGGSGVLQALSENVSMTFLDVLTLMIIVSDNTAANIAIKRVGIEHVNRLCRELHCHDTEIQRLFMDMEAAEQGLENVTTAGDMVRFLEEIASPRLLSEESANRIMTIMDRQQLTSKLPGYHTKNAIMIANKTGELSDAEHDTGIFQYQDRTIFAAVLMDGIRDHVAAQQIIARIGKAVIAYLSK</sequence>
<feature type="domain" description="Beta-lactamase class A catalytic" evidence="1">
    <location>
        <begin position="30"/>
        <end position="233"/>
    </location>
</feature>
<evidence type="ECO:0000259" key="1">
    <source>
        <dbReference type="Pfam" id="PF13354"/>
    </source>
</evidence>
<dbReference type="GO" id="GO:0008800">
    <property type="term" value="F:beta-lactamase activity"/>
    <property type="evidence" value="ECO:0007669"/>
    <property type="project" value="InterPro"/>
</dbReference>
<organism evidence="2 3">
    <name type="scientific">Lentibacillus kapialis</name>
    <dbReference type="NCBI Taxonomy" id="340214"/>
    <lineage>
        <taxon>Bacteria</taxon>
        <taxon>Bacillati</taxon>
        <taxon>Bacillota</taxon>
        <taxon>Bacilli</taxon>
        <taxon>Bacillales</taxon>
        <taxon>Bacillaceae</taxon>
        <taxon>Lentibacillus</taxon>
    </lineage>
</organism>
<proteinExistence type="predicted"/>
<keyword evidence="2" id="KW-0378">Hydrolase</keyword>
<name>A0A917Q1G2_9BACI</name>
<gene>
    <name evidence="2" type="ORF">GCM10007063_30010</name>
</gene>
<dbReference type="PANTHER" id="PTHR35333:SF3">
    <property type="entry name" value="BETA-LACTAMASE-TYPE TRANSPEPTIDASE FOLD CONTAINING PROTEIN"/>
    <property type="match status" value="1"/>
</dbReference>
<dbReference type="InterPro" id="IPR045155">
    <property type="entry name" value="Beta-lactam_cat"/>
</dbReference>
<comment type="caution">
    <text evidence="2">The sequence shown here is derived from an EMBL/GenBank/DDBJ whole genome shotgun (WGS) entry which is preliminary data.</text>
</comment>
<dbReference type="AlphaFoldDB" id="A0A917Q1G2"/>
<dbReference type="InterPro" id="IPR012338">
    <property type="entry name" value="Beta-lactam/transpept-like"/>
</dbReference>
<keyword evidence="3" id="KW-1185">Reference proteome</keyword>
<reference evidence="2" key="1">
    <citation type="journal article" date="2014" name="Int. J. Syst. Evol. Microbiol.">
        <title>Complete genome sequence of Corynebacterium casei LMG S-19264T (=DSM 44701T), isolated from a smear-ripened cheese.</title>
        <authorList>
            <consortium name="US DOE Joint Genome Institute (JGI-PGF)"/>
            <person name="Walter F."/>
            <person name="Albersmeier A."/>
            <person name="Kalinowski J."/>
            <person name="Ruckert C."/>
        </authorList>
    </citation>
    <scope>NUCLEOTIDE SEQUENCE</scope>
    <source>
        <strain evidence="2">JCM 12580</strain>
    </source>
</reference>
<dbReference type="EMBL" id="BMNQ01000061">
    <property type="protein sequence ID" value="GGK05598.1"/>
    <property type="molecule type" value="Genomic_DNA"/>
</dbReference>
<dbReference type="Gene3D" id="3.40.710.10">
    <property type="entry name" value="DD-peptidase/beta-lactamase superfamily"/>
    <property type="match status" value="1"/>
</dbReference>
<accession>A0A917Q1G2</accession>
<dbReference type="Pfam" id="PF13354">
    <property type="entry name" value="Beta-lactamase2"/>
    <property type="match status" value="1"/>
</dbReference>
<evidence type="ECO:0000313" key="2">
    <source>
        <dbReference type="EMBL" id="GGK05598.1"/>
    </source>
</evidence>
<evidence type="ECO:0000313" key="3">
    <source>
        <dbReference type="Proteomes" id="UP000658382"/>
    </source>
</evidence>
<dbReference type="PANTHER" id="PTHR35333">
    <property type="entry name" value="BETA-LACTAMASE"/>
    <property type="match status" value="1"/>
</dbReference>
<dbReference type="InterPro" id="IPR000871">
    <property type="entry name" value="Beta-lactam_class-A"/>
</dbReference>
<dbReference type="GO" id="GO:0046677">
    <property type="term" value="P:response to antibiotic"/>
    <property type="evidence" value="ECO:0007669"/>
    <property type="project" value="InterPro"/>
</dbReference>
<dbReference type="Proteomes" id="UP000658382">
    <property type="component" value="Unassembled WGS sequence"/>
</dbReference>
<reference evidence="2" key="2">
    <citation type="submission" date="2020-09" db="EMBL/GenBank/DDBJ databases">
        <authorList>
            <person name="Sun Q."/>
            <person name="Ohkuma M."/>
        </authorList>
    </citation>
    <scope>NUCLEOTIDE SEQUENCE</scope>
    <source>
        <strain evidence="2">JCM 12580</strain>
    </source>
</reference>
<protein>
    <submittedName>
        <fullName evidence="2">Serine hydrolase</fullName>
    </submittedName>
</protein>